<protein>
    <submittedName>
        <fullName evidence="2">AraC family transcriptional regulator</fullName>
    </submittedName>
</protein>
<evidence type="ECO:0000256" key="1">
    <source>
        <dbReference type="SAM" id="MobiDB-lite"/>
    </source>
</evidence>
<feature type="compositionally biased region" description="Low complexity" evidence="1">
    <location>
        <begin position="53"/>
        <end position="63"/>
    </location>
</feature>
<dbReference type="EMBL" id="BKCP01001336">
    <property type="protein sequence ID" value="GER26931.1"/>
    <property type="molecule type" value="Genomic_DNA"/>
</dbReference>
<keyword evidence="3" id="KW-1185">Reference proteome</keyword>
<evidence type="ECO:0000313" key="2">
    <source>
        <dbReference type="EMBL" id="GER26931.1"/>
    </source>
</evidence>
<accession>A0A5A7P2Z5</accession>
<proteinExistence type="predicted"/>
<reference evidence="3" key="1">
    <citation type="journal article" date="2019" name="Curr. Biol.">
        <title>Genome Sequence of Striga asiatica Provides Insight into the Evolution of Plant Parasitism.</title>
        <authorList>
            <person name="Yoshida S."/>
            <person name="Kim S."/>
            <person name="Wafula E.K."/>
            <person name="Tanskanen J."/>
            <person name="Kim Y.M."/>
            <person name="Honaas L."/>
            <person name="Yang Z."/>
            <person name="Spallek T."/>
            <person name="Conn C.E."/>
            <person name="Ichihashi Y."/>
            <person name="Cheong K."/>
            <person name="Cui S."/>
            <person name="Der J.P."/>
            <person name="Gundlach H."/>
            <person name="Jiao Y."/>
            <person name="Hori C."/>
            <person name="Ishida J.K."/>
            <person name="Kasahara H."/>
            <person name="Kiba T."/>
            <person name="Kim M.S."/>
            <person name="Koo N."/>
            <person name="Laohavisit A."/>
            <person name="Lee Y.H."/>
            <person name="Lumba S."/>
            <person name="McCourt P."/>
            <person name="Mortimer J.C."/>
            <person name="Mutuku J.M."/>
            <person name="Nomura T."/>
            <person name="Sasaki-Sekimoto Y."/>
            <person name="Seto Y."/>
            <person name="Wang Y."/>
            <person name="Wakatake T."/>
            <person name="Sakakibara H."/>
            <person name="Demura T."/>
            <person name="Yamaguchi S."/>
            <person name="Yoneyama K."/>
            <person name="Manabe R.I."/>
            <person name="Nelson D.C."/>
            <person name="Schulman A.H."/>
            <person name="Timko M.P."/>
            <person name="dePamphilis C.W."/>
            <person name="Choi D."/>
            <person name="Shirasu K."/>
        </authorList>
    </citation>
    <scope>NUCLEOTIDE SEQUENCE [LARGE SCALE GENOMIC DNA]</scope>
    <source>
        <strain evidence="3">cv. UVA1</strain>
    </source>
</reference>
<comment type="caution">
    <text evidence="2">The sequence shown here is derived from an EMBL/GenBank/DDBJ whole genome shotgun (WGS) entry which is preliminary data.</text>
</comment>
<dbReference type="Proteomes" id="UP000325081">
    <property type="component" value="Unassembled WGS sequence"/>
</dbReference>
<gene>
    <name evidence="2" type="ORF">STAS_02607</name>
</gene>
<sequence>MAEDNSHTLQLQSLNNEMEIEMPRTTTPNSTSQQVTITCSQNPKPKVWKRSSSRLGRLQRQGSNTLSKEDSSSRHNISSHSNEHVLALAGEQFFLLLTNSVKSLLLSDTISFLDAI</sequence>
<name>A0A5A7P2Z5_STRAF</name>
<dbReference type="AlphaFoldDB" id="A0A5A7P2Z5"/>
<feature type="region of interest" description="Disordered" evidence="1">
    <location>
        <begin position="1"/>
        <end position="81"/>
    </location>
</feature>
<feature type="compositionally biased region" description="Polar residues" evidence="1">
    <location>
        <begin position="24"/>
        <end position="43"/>
    </location>
</feature>
<organism evidence="2 3">
    <name type="scientific">Striga asiatica</name>
    <name type="common">Asiatic witchweed</name>
    <name type="synonym">Buchnera asiatica</name>
    <dbReference type="NCBI Taxonomy" id="4170"/>
    <lineage>
        <taxon>Eukaryota</taxon>
        <taxon>Viridiplantae</taxon>
        <taxon>Streptophyta</taxon>
        <taxon>Embryophyta</taxon>
        <taxon>Tracheophyta</taxon>
        <taxon>Spermatophyta</taxon>
        <taxon>Magnoliopsida</taxon>
        <taxon>eudicotyledons</taxon>
        <taxon>Gunneridae</taxon>
        <taxon>Pentapetalae</taxon>
        <taxon>asterids</taxon>
        <taxon>lamiids</taxon>
        <taxon>Lamiales</taxon>
        <taxon>Orobanchaceae</taxon>
        <taxon>Buchnereae</taxon>
        <taxon>Striga</taxon>
    </lineage>
</organism>
<feature type="compositionally biased region" description="Polar residues" evidence="1">
    <location>
        <begin position="7"/>
        <end position="16"/>
    </location>
</feature>
<evidence type="ECO:0000313" key="3">
    <source>
        <dbReference type="Proteomes" id="UP000325081"/>
    </source>
</evidence>